<protein>
    <submittedName>
        <fullName evidence="2">Uncharacterized protein</fullName>
    </submittedName>
</protein>
<reference evidence="2" key="1">
    <citation type="journal article" date="2014" name="Genome Biol. Evol.">
        <title>Pangenome evidence for extensive interdomain horizontal transfer affecting lineage core and shell genes in uncultured planktonic thaumarchaeota and euryarchaeota.</title>
        <authorList>
            <person name="Deschamps P."/>
            <person name="Zivanovic Y."/>
            <person name="Moreira D."/>
            <person name="Rodriguez-Valera F."/>
            <person name="Lopez-Garcia P."/>
        </authorList>
    </citation>
    <scope>NUCLEOTIDE SEQUENCE</scope>
</reference>
<evidence type="ECO:0000256" key="1">
    <source>
        <dbReference type="SAM" id="Phobius"/>
    </source>
</evidence>
<accession>A0A075GGA4</accession>
<dbReference type="EMBL" id="KF900668">
    <property type="protein sequence ID" value="AIF03061.1"/>
    <property type="molecule type" value="Genomic_DNA"/>
</dbReference>
<keyword evidence="1" id="KW-0472">Membrane</keyword>
<feature type="transmembrane region" description="Helical" evidence="1">
    <location>
        <begin position="21"/>
        <end position="39"/>
    </location>
</feature>
<name>A0A075GGA4_9EURY</name>
<proteinExistence type="predicted"/>
<keyword evidence="1" id="KW-0812">Transmembrane</keyword>
<organism evidence="2">
    <name type="scientific">uncultured marine group II/III euryarchaeote KM3_160_F12</name>
    <dbReference type="NCBI Taxonomy" id="1457912"/>
    <lineage>
        <taxon>Archaea</taxon>
        <taxon>Methanobacteriati</taxon>
        <taxon>Methanobacteriota</taxon>
        <taxon>environmental samples</taxon>
    </lineage>
</organism>
<sequence>MFSDLRDDMRVTIFKSEMKGAMLPRMILFAIIIILWNMIEPYGIQFNHNTWFAIFALYGLLLVRNAHKRTQSIMESVDDIIDGKMNATELLEQFSERSFPLVGSLFNHAGKHEELELLLTLRSENNEYAKDVDWMGREIYKTRGKDSRGPAEGKGADTFGEILTRVDAMTVRPEHEGIEGPLTKTEKMVEEANEIAAEKALKDWEAAEAADPDLIEAGVDKLGDLVASGHYKGPENKP</sequence>
<evidence type="ECO:0000313" key="2">
    <source>
        <dbReference type="EMBL" id="AIF03061.1"/>
    </source>
</evidence>
<dbReference type="AlphaFoldDB" id="A0A075GGA4"/>
<feature type="transmembrane region" description="Helical" evidence="1">
    <location>
        <begin position="51"/>
        <end position="67"/>
    </location>
</feature>
<keyword evidence="1" id="KW-1133">Transmembrane helix</keyword>